<protein>
    <recommendedName>
        <fullName evidence="1">Carrier domain-containing protein</fullName>
    </recommendedName>
</protein>
<name>A0A382SF33_9ZZZZ</name>
<dbReference type="NCBIfam" id="NF006617">
    <property type="entry name" value="PRK09184.1"/>
    <property type="match status" value="1"/>
</dbReference>
<proteinExistence type="predicted"/>
<dbReference type="InterPro" id="IPR036736">
    <property type="entry name" value="ACP-like_sf"/>
</dbReference>
<dbReference type="PROSITE" id="PS50075">
    <property type="entry name" value="CARRIER"/>
    <property type="match status" value="1"/>
</dbReference>
<accession>A0A382SF33</accession>
<dbReference type="SUPFAM" id="SSF47336">
    <property type="entry name" value="ACP-like"/>
    <property type="match status" value="1"/>
</dbReference>
<evidence type="ECO:0000313" key="2">
    <source>
        <dbReference type="EMBL" id="SVD08075.1"/>
    </source>
</evidence>
<dbReference type="Pfam" id="PF00550">
    <property type="entry name" value="PP-binding"/>
    <property type="match status" value="1"/>
</dbReference>
<dbReference type="EMBL" id="UINC01128367">
    <property type="protein sequence ID" value="SVD08075.1"/>
    <property type="molecule type" value="Genomic_DNA"/>
</dbReference>
<evidence type="ECO:0000259" key="1">
    <source>
        <dbReference type="PROSITE" id="PS50075"/>
    </source>
</evidence>
<organism evidence="2">
    <name type="scientific">marine metagenome</name>
    <dbReference type="NCBI Taxonomy" id="408172"/>
    <lineage>
        <taxon>unclassified sequences</taxon>
        <taxon>metagenomes</taxon>
        <taxon>ecological metagenomes</taxon>
    </lineage>
</organism>
<reference evidence="2" key="1">
    <citation type="submission" date="2018-05" db="EMBL/GenBank/DDBJ databases">
        <authorList>
            <person name="Lanie J.A."/>
            <person name="Ng W.-L."/>
            <person name="Kazmierczak K.M."/>
            <person name="Andrzejewski T.M."/>
            <person name="Davidsen T.M."/>
            <person name="Wayne K.J."/>
            <person name="Tettelin H."/>
            <person name="Glass J.I."/>
            <person name="Rusch D."/>
            <person name="Podicherti R."/>
            <person name="Tsui H.-C.T."/>
            <person name="Winkler M.E."/>
        </authorList>
    </citation>
    <scope>NUCLEOTIDE SEQUENCE</scope>
</reference>
<gene>
    <name evidence="2" type="ORF">METZ01_LOCUS360929</name>
</gene>
<feature type="non-terminal residue" evidence="2">
    <location>
        <position position="1"/>
    </location>
</feature>
<feature type="domain" description="Carrier" evidence="1">
    <location>
        <begin position="7"/>
        <end position="92"/>
    </location>
</feature>
<dbReference type="InterPro" id="IPR009081">
    <property type="entry name" value="PP-bd_ACP"/>
</dbReference>
<dbReference type="Gene3D" id="1.10.1200.10">
    <property type="entry name" value="ACP-like"/>
    <property type="match status" value="1"/>
</dbReference>
<dbReference type="AlphaFoldDB" id="A0A382SF33"/>
<sequence length="97" mass="11272">VRVYKNVEMKELIKEIKCLIIETLYLEDINPDEIEDNAPLFVEGLELDSIDALEIGVALQKKYQIKLNPKDEDLKKHFYSVQTIANYIKEMLSEEGV</sequence>